<evidence type="ECO:0000256" key="5">
    <source>
        <dbReference type="ARBA" id="ARBA00022847"/>
    </source>
</evidence>
<keyword evidence="8" id="KW-0915">Sodium</keyword>
<dbReference type="Gene3D" id="1.20.1730.10">
    <property type="entry name" value="Sodium/glucose cotransporter"/>
    <property type="match status" value="1"/>
</dbReference>
<feature type="transmembrane region" description="Helical" evidence="14">
    <location>
        <begin position="180"/>
        <end position="213"/>
    </location>
</feature>
<feature type="transmembrane region" description="Helical" evidence="14">
    <location>
        <begin position="248"/>
        <end position="269"/>
    </location>
</feature>
<keyword evidence="9" id="KW-0406">Ion transport</keyword>
<evidence type="ECO:0000256" key="6">
    <source>
        <dbReference type="ARBA" id="ARBA00022979"/>
    </source>
</evidence>
<dbReference type="GO" id="GO:0008292">
    <property type="term" value="P:acetylcholine biosynthetic process"/>
    <property type="evidence" value="ECO:0007669"/>
    <property type="project" value="TreeGrafter"/>
</dbReference>
<protein>
    <submittedName>
        <fullName evidence="15">High-affinity choline transporter 1-like</fullName>
    </submittedName>
</protein>
<dbReference type="InterPro" id="IPR038377">
    <property type="entry name" value="Na/Glc_symporter_sf"/>
</dbReference>
<evidence type="ECO:0000256" key="10">
    <source>
        <dbReference type="ARBA" id="ARBA00023136"/>
    </source>
</evidence>
<keyword evidence="10 14" id="KW-0472">Membrane</keyword>
<keyword evidence="4 14" id="KW-0812">Transmembrane</keyword>
<keyword evidence="5" id="KW-0769">Symport</keyword>
<feature type="transmembrane region" description="Helical" evidence="14">
    <location>
        <begin position="104"/>
        <end position="125"/>
    </location>
</feature>
<reference evidence="15" key="1">
    <citation type="submission" date="2025-08" db="UniProtKB">
        <authorList>
            <consortium name="Ensembl"/>
        </authorList>
    </citation>
    <scope>IDENTIFICATION</scope>
</reference>
<evidence type="ECO:0000256" key="13">
    <source>
        <dbReference type="RuleBase" id="RU362091"/>
    </source>
</evidence>
<evidence type="ECO:0000256" key="9">
    <source>
        <dbReference type="ARBA" id="ARBA00023065"/>
    </source>
</evidence>
<dbReference type="GO" id="GO:0005886">
    <property type="term" value="C:plasma membrane"/>
    <property type="evidence" value="ECO:0007669"/>
    <property type="project" value="TreeGrafter"/>
</dbReference>
<evidence type="ECO:0000256" key="8">
    <source>
        <dbReference type="ARBA" id="ARBA00023053"/>
    </source>
</evidence>
<feature type="transmembrane region" description="Helical" evidence="14">
    <location>
        <begin position="474"/>
        <end position="501"/>
    </location>
</feature>
<evidence type="ECO:0000313" key="15">
    <source>
        <dbReference type="Ensembl" id="ENSFHEP00000027883.1"/>
    </source>
</evidence>
<dbReference type="STRING" id="8078.ENSFHEP00000027883"/>
<dbReference type="PANTHER" id="PTHR45897">
    <property type="entry name" value="HIGH-AFFINITY CHOLINE TRANSPORTER 1"/>
    <property type="match status" value="1"/>
</dbReference>
<evidence type="ECO:0000313" key="16">
    <source>
        <dbReference type="Proteomes" id="UP000265000"/>
    </source>
</evidence>
<reference evidence="15" key="2">
    <citation type="submission" date="2025-09" db="UniProtKB">
        <authorList>
            <consortium name="Ensembl"/>
        </authorList>
    </citation>
    <scope>IDENTIFICATION</scope>
</reference>
<organism evidence="15 16">
    <name type="scientific">Fundulus heteroclitus</name>
    <name type="common">Killifish</name>
    <name type="synonym">Mummichog</name>
    <dbReference type="NCBI Taxonomy" id="8078"/>
    <lineage>
        <taxon>Eukaryota</taxon>
        <taxon>Metazoa</taxon>
        <taxon>Chordata</taxon>
        <taxon>Craniata</taxon>
        <taxon>Vertebrata</taxon>
        <taxon>Euteleostomi</taxon>
        <taxon>Actinopterygii</taxon>
        <taxon>Neopterygii</taxon>
        <taxon>Teleostei</taxon>
        <taxon>Neoteleostei</taxon>
        <taxon>Acanthomorphata</taxon>
        <taxon>Ovalentaria</taxon>
        <taxon>Atherinomorphae</taxon>
        <taxon>Cyprinodontiformes</taxon>
        <taxon>Fundulidae</taxon>
        <taxon>Fundulus</taxon>
    </lineage>
</organism>
<evidence type="ECO:0000256" key="11">
    <source>
        <dbReference type="ARBA" id="ARBA00023180"/>
    </source>
</evidence>
<dbReference type="PROSITE" id="PS50283">
    <property type="entry name" value="NA_SOLUT_SYMP_3"/>
    <property type="match status" value="1"/>
</dbReference>
<dbReference type="Ensembl" id="ENSFHET00000017022.1">
    <property type="protein sequence ID" value="ENSFHEP00000027883.1"/>
    <property type="gene ID" value="ENSFHEG00000011632.1"/>
</dbReference>
<dbReference type="Pfam" id="PF00474">
    <property type="entry name" value="SSF"/>
    <property type="match status" value="1"/>
</dbReference>
<comment type="subcellular location">
    <subcellularLocation>
        <location evidence="1">Membrane</location>
        <topology evidence="1">Multi-pass membrane protein</topology>
    </subcellularLocation>
</comment>
<keyword evidence="16" id="KW-1185">Reference proteome</keyword>
<feature type="transmembrane region" description="Helical" evidence="14">
    <location>
        <begin position="331"/>
        <end position="352"/>
    </location>
</feature>
<feature type="transmembrane region" description="Helical" evidence="14">
    <location>
        <begin position="435"/>
        <end position="454"/>
    </location>
</feature>
<comment type="similarity">
    <text evidence="2 13">Belongs to the sodium:solute symporter (SSF) (TC 2.A.21) family.</text>
</comment>
<feature type="transmembrane region" description="Helical" evidence="14">
    <location>
        <begin position="293"/>
        <end position="310"/>
    </location>
</feature>
<evidence type="ECO:0000256" key="7">
    <source>
        <dbReference type="ARBA" id="ARBA00022989"/>
    </source>
</evidence>
<feature type="transmembrane region" description="Helical" evidence="14">
    <location>
        <begin position="219"/>
        <end position="241"/>
    </location>
</feature>
<dbReference type="AlphaFoldDB" id="A0A3Q2QJZ0"/>
<dbReference type="GO" id="GO:0005307">
    <property type="term" value="F:choline:sodium symporter activity"/>
    <property type="evidence" value="ECO:0007669"/>
    <property type="project" value="TreeGrafter"/>
</dbReference>
<keyword evidence="3" id="KW-0813">Transport</keyword>
<evidence type="ECO:0000256" key="12">
    <source>
        <dbReference type="ARBA" id="ARBA00023201"/>
    </source>
</evidence>
<evidence type="ECO:0000256" key="3">
    <source>
        <dbReference type="ARBA" id="ARBA00022448"/>
    </source>
</evidence>
<evidence type="ECO:0000256" key="4">
    <source>
        <dbReference type="ARBA" id="ARBA00022692"/>
    </source>
</evidence>
<dbReference type="InterPro" id="IPR052244">
    <property type="entry name" value="Choline_transporter"/>
</dbReference>
<dbReference type="InterPro" id="IPR001734">
    <property type="entry name" value="Na/solute_symporter"/>
</dbReference>
<dbReference type="Proteomes" id="UP000265000">
    <property type="component" value="Unplaced"/>
</dbReference>
<feature type="transmembrane region" description="Helical" evidence="14">
    <location>
        <begin position="537"/>
        <end position="557"/>
    </location>
</feature>
<keyword evidence="6" id="KW-0530">Neurotransmitter biosynthesis</keyword>
<feature type="transmembrane region" description="Helical" evidence="14">
    <location>
        <begin position="137"/>
        <end position="159"/>
    </location>
</feature>
<sequence length="609" mass="66902">MCYFFLLFFFFFFFLRIELWHFWRPIVPRSRRKTCAAAAGRRSFPPPSGSRRLIMALNIPGVAVMMLFYLLVLGIGIWASVKSKKEAKKCRGDKTEMALLGNRGINLVVGIFTMTATWVGGGFIVGTAEAVYNPSMGLIWAVMPITATMCFIIGGFFFAEPMRNNKYVTMMDPFQIKYGKVPTAALSVACLISEIMWVTGTLIGLGVTMSVILDLSYTVSIWISAAVAITYTLLGGLYSVAYTDIIQLVLIFISLWLCVPFALTSPAVLDITETAFNRTFQTPWVGSLEADRAWRWIDNFLLLGLGNLGLQNFHQRTLSAVSSATAKITCFAAAFIVPTLGIPPILLGAAAASTNWNLTSYGSPSPFERGETGLVLPIVLQHLTPNYISIVGIGAVAAAVMSSTDSALLSAASIFTSNIYKTILRTQASEHEIQWVIRLSVIVVGLAGTSLTFLDNSVLMIWILRSDLTYTLMLPQLVCVLFFSVSNGYGAVLGCVTGILLRVLCGEPQLGIPAVIQFPGCTLENGVYVQRSPIRTICMLSAVFSILLFSYLASVLFNRGLIPEKWDVFNVKGHYSAQDGHKPVTTDHNLNDQTEERKECEQLKLETKF</sequence>
<keyword evidence="7 14" id="KW-1133">Transmembrane helix</keyword>
<name>A0A3Q2QJZ0_FUNHE</name>
<feature type="transmembrane region" description="Helical" evidence="14">
    <location>
        <begin position="53"/>
        <end position="81"/>
    </location>
</feature>
<evidence type="ECO:0000256" key="1">
    <source>
        <dbReference type="ARBA" id="ARBA00004141"/>
    </source>
</evidence>
<feature type="transmembrane region" description="Helical" evidence="14">
    <location>
        <begin position="387"/>
        <end position="415"/>
    </location>
</feature>
<evidence type="ECO:0000256" key="14">
    <source>
        <dbReference type="SAM" id="Phobius"/>
    </source>
</evidence>
<proteinExistence type="inferred from homology"/>
<keyword evidence="12" id="KW-0739">Sodium transport</keyword>
<dbReference type="PANTHER" id="PTHR45897:SF5">
    <property type="entry name" value="HIGH AFFINITY CHOLINE TRANSPORTER 1"/>
    <property type="match status" value="1"/>
</dbReference>
<dbReference type="GeneTree" id="ENSGT00940000163454"/>
<accession>A0A3Q2QJZ0</accession>
<keyword evidence="11" id="KW-0325">Glycoprotein</keyword>
<dbReference type="CDD" id="cd11474">
    <property type="entry name" value="SLC5sbd_CHT"/>
    <property type="match status" value="1"/>
</dbReference>
<evidence type="ECO:0000256" key="2">
    <source>
        <dbReference type="ARBA" id="ARBA00006434"/>
    </source>
</evidence>